<evidence type="ECO:0000313" key="2">
    <source>
        <dbReference type="Proteomes" id="UP000821866"/>
    </source>
</evidence>
<reference evidence="1" key="1">
    <citation type="journal article" date="2020" name="Cell">
        <title>Large-Scale Comparative Analyses of Tick Genomes Elucidate Their Genetic Diversity and Vector Capacities.</title>
        <authorList>
            <consortium name="Tick Genome and Microbiome Consortium (TIGMIC)"/>
            <person name="Jia N."/>
            <person name="Wang J."/>
            <person name="Shi W."/>
            <person name="Du L."/>
            <person name="Sun Y."/>
            <person name="Zhan W."/>
            <person name="Jiang J.F."/>
            <person name="Wang Q."/>
            <person name="Zhang B."/>
            <person name="Ji P."/>
            <person name="Bell-Sakyi L."/>
            <person name="Cui X.M."/>
            <person name="Yuan T.T."/>
            <person name="Jiang B.G."/>
            <person name="Yang W.F."/>
            <person name="Lam T.T."/>
            <person name="Chang Q.C."/>
            <person name="Ding S.J."/>
            <person name="Wang X.J."/>
            <person name="Zhu J.G."/>
            <person name="Ruan X.D."/>
            <person name="Zhao L."/>
            <person name="Wei J.T."/>
            <person name="Ye R.Z."/>
            <person name="Que T.C."/>
            <person name="Du C.H."/>
            <person name="Zhou Y.H."/>
            <person name="Cheng J.X."/>
            <person name="Dai P.F."/>
            <person name="Guo W.B."/>
            <person name="Han X.H."/>
            <person name="Huang E.J."/>
            <person name="Li L.F."/>
            <person name="Wei W."/>
            <person name="Gao Y.C."/>
            <person name="Liu J.Z."/>
            <person name="Shao H.Z."/>
            <person name="Wang X."/>
            <person name="Wang C.C."/>
            <person name="Yang T.C."/>
            <person name="Huo Q.B."/>
            <person name="Li W."/>
            <person name="Chen H.Y."/>
            <person name="Chen S.E."/>
            <person name="Zhou L.G."/>
            <person name="Ni X.B."/>
            <person name="Tian J.H."/>
            <person name="Sheng Y."/>
            <person name="Liu T."/>
            <person name="Pan Y.S."/>
            <person name="Xia L.Y."/>
            <person name="Li J."/>
            <person name="Zhao F."/>
            <person name="Cao W.C."/>
        </authorList>
    </citation>
    <scope>NUCLEOTIDE SEQUENCE</scope>
    <source>
        <strain evidence="1">Rmic-2018</strain>
    </source>
</reference>
<name>A0A9J6D3N6_RHIMP</name>
<keyword evidence="2" id="KW-1185">Reference proteome</keyword>
<protein>
    <submittedName>
        <fullName evidence="1">Uncharacterized protein</fullName>
    </submittedName>
</protein>
<dbReference type="Proteomes" id="UP000821866">
    <property type="component" value="Chromosome 9"/>
</dbReference>
<dbReference type="AlphaFoldDB" id="A0A9J6D3N6"/>
<accession>A0A9J6D3N6</accession>
<evidence type="ECO:0000313" key="1">
    <source>
        <dbReference type="EMBL" id="KAH8008664.1"/>
    </source>
</evidence>
<sequence>MGENETSFTIHIDWLISEAHKSSPEGGLIDEMMALTWRQRVSYVASASVREAKIKHPYIMEPCVSATPCVVFSRGERIQEVDYLHVQLDRAKLFSVKNAQEDLAAVVSAYWIFNCQYESKEFL</sequence>
<proteinExistence type="predicted"/>
<gene>
    <name evidence="1" type="ORF">HPB51_000529</name>
</gene>
<reference evidence="1" key="2">
    <citation type="submission" date="2021-09" db="EMBL/GenBank/DDBJ databases">
        <authorList>
            <person name="Jia N."/>
            <person name="Wang J."/>
            <person name="Shi W."/>
            <person name="Du L."/>
            <person name="Sun Y."/>
            <person name="Zhan W."/>
            <person name="Jiang J."/>
            <person name="Wang Q."/>
            <person name="Zhang B."/>
            <person name="Ji P."/>
            <person name="Sakyi L.B."/>
            <person name="Cui X."/>
            <person name="Yuan T."/>
            <person name="Jiang B."/>
            <person name="Yang W."/>
            <person name="Lam T.T.-Y."/>
            <person name="Chang Q."/>
            <person name="Ding S."/>
            <person name="Wang X."/>
            <person name="Zhu J."/>
            <person name="Ruan X."/>
            <person name="Zhao L."/>
            <person name="Wei J."/>
            <person name="Que T."/>
            <person name="Du C."/>
            <person name="Cheng J."/>
            <person name="Dai P."/>
            <person name="Han X."/>
            <person name="Huang E."/>
            <person name="Gao Y."/>
            <person name="Liu J."/>
            <person name="Shao H."/>
            <person name="Ye R."/>
            <person name="Li L."/>
            <person name="Wei W."/>
            <person name="Wang X."/>
            <person name="Wang C."/>
            <person name="Huo Q."/>
            <person name="Li W."/>
            <person name="Guo W."/>
            <person name="Chen H."/>
            <person name="Chen S."/>
            <person name="Zhou L."/>
            <person name="Zhou L."/>
            <person name="Ni X."/>
            <person name="Tian J."/>
            <person name="Zhou Y."/>
            <person name="Sheng Y."/>
            <person name="Liu T."/>
            <person name="Pan Y."/>
            <person name="Xia L."/>
            <person name="Li J."/>
            <person name="Zhao F."/>
            <person name="Cao W."/>
        </authorList>
    </citation>
    <scope>NUCLEOTIDE SEQUENCE</scope>
    <source>
        <strain evidence="1">Rmic-2018</strain>
        <tissue evidence="1">Larvae</tissue>
    </source>
</reference>
<organism evidence="1 2">
    <name type="scientific">Rhipicephalus microplus</name>
    <name type="common">Cattle tick</name>
    <name type="synonym">Boophilus microplus</name>
    <dbReference type="NCBI Taxonomy" id="6941"/>
    <lineage>
        <taxon>Eukaryota</taxon>
        <taxon>Metazoa</taxon>
        <taxon>Ecdysozoa</taxon>
        <taxon>Arthropoda</taxon>
        <taxon>Chelicerata</taxon>
        <taxon>Arachnida</taxon>
        <taxon>Acari</taxon>
        <taxon>Parasitiformes</taxon>
        <taxon>Ixodida</taxon>
        <taxon>Ixodoidea</taxon>
        <taxon>Ixodidae</taxon>
        <taxon>Rhipicephalinae</taxon>
        <taxon>Rhipicephalus</taxon>
        <taxon>Boophilus</taxon>
    </lineage>
</organism>
<dbReference type="EMBL" id="JABSTU010000011">
    <property type="protein sequence ID" value="KAH8008664.1"/>
    <property type="molecule type" value="Genomic_DNA"/>
</dbReference>
<comment type="caution">
    <text evidence="1">The sequence shown here is derived from an EMBL/GenBank/DDBJ whole genome shotgun (WGS) entry which is preliminary data.</text>
</comment>